<dbReference type="EMBL" id="BK032525">
    <property type="protein sequence ID" value="DAF45909.1"/>
    <property type="molecule type" value="Genomic_DNA"/>
</dbReference>
<name>A0A8S5S4F4_9CAUD</name>
<organism evidence="1">
    <name type="scientific">Podoviridae sp. ctYKD14</name>
    <dbReference type="NCBI Taxonomy" id="2827740"/>
    <lineage>
        <taxon>Viruses</taxon>
        <taxon>Duplodnaviria</taxon>
        <taxon>Heunggongvirae</taxon>
        <taxon>Uroviricota</taxon>
        <taxon>Caudoviricetes</taxon>
    </lineage>
</organism>
<protein>
    <submittedName>
        <fullName evidence="1">Uncharacterized protein</fullName>
    </submittedName>
</protein>
<proteinExistence type="predicted"/>
<reference evidence="1" key="1">
    <citation type="journal article" date="2021" name="Proc. Natl. Acad. Sci. U.S.A.">
        <title>A Catalog of Tens of Thousands of Viruses from Human Metagenomes Reveals Hidden Associations with Chronic Diseases.</title>
        <authorList>
            <person name="Tisza M.J."/>
            <person name="Buck C.B."/>
        </authorList>
    </citation>
    <scope>NUCLEOTIDE SEQUENCE</scope>
    <source>
        <strain evidence="1">CtYKD14</strain>
    </source>
</reference>
<accession>A0A8S5S4F4</accession>
<sequence length="175" mass="18532">MGYHILNDKGEITGWTETPFEPAEGQRLVDENDYHPDPQAALASAKTAKLHAAAEAAQAFIERVAGLNGVPQFERDSWAAQALESQAWVTDKNAPTPILAGIARARGVPLDELRAKALAKSNAFTALTASVAGQRQALEDQIRAAEDLAALDAVAIHYKPPLMPMMPAAPVGGDA</sequence>
<evidence type="ECO:0000313" key="1">
    <source>
        <dbReference type="EMBL" id="DAF45909.1"/>
    </source>
</evidence>